<gene>
    <name evidence="7" type="ORF">RchiOBHm_Chr5g0046171</name>
</gene>
<dbReference type="GO" id="GO:0005524">
    <property type="term" value="F:ATP binding"/>
    <property type="evidence" value="ECO:0007669"/>
    <property type="project" value="UniProtKB-KW"/>
</dbReference>
<name>A0A2P6QE32_ROSCH</name>
<dbReference type="Gramene" id="PRQ32419">
    <property type="protein sequence ID" value="PRQ32419"/>
    <property type="gene ID" value="RchiOBHm_Chr5g0046171"/>
</dbReference>
<comment type="caution">
    <text evidence="7">The sequence shown here is derived from an EMBL/GenBank/DDBJ whole genome shotgun (WGS) entry which is preliminary data.</text>
</comment>
<dbReference type="InterPro" id="IPR001245">
    <property type="entry name" value="Ser-Thr/Tyr_kinase_cat_dom"/>
</dbReference>
<dbReference type="OMA" id="FMASYWL"/>
<reference evidence="7 8" key="1">
    <citation type="journal article" date="2018" name="Nat. Genet.">
        <title>The Rosa genome provides new insights in the design of modern roses.</title>
        <authorList>
            <person name="Bendahmane M."/>
        </authorList>
    </citation>
    <scope>NUCLEOTIDE SEQUENCE [LARGE SCALE GENOMIC DNA]</scope>
    <source>
        <strain evidence="8">cv. Old Blush</strain>
    </source>
</reference>
<proteinExistence type="predicted"/>
<keyword evidence="1" id="KW-0723">Serine/threonine-protein kinase</keyword>
<dbReference type="Gene3D" id="1.10.510.10">
    <property type="entry name" value="Transferase(Phosphotransferase) domain 1"/>
    <property type="match status" value="1"/>
</dbReference>
<evidence type="ECO:0000256" key="1">
    <source>
        <dbReference type="ARBA" id="ARBA00022527"/>
    </source>
</evidence>
<evidence type="ECO:0000256" key="3">
    <source>
        <dbReference type="ARBA" id="ARBA00022741"/>
    </source>
</evidence>
<keyword evidence="4" id="KW-0418">Kinase</keyword>
<protein>
    <recommendedName>
        <fullName evidence="6">Serine-threonine/tyrosine-protein kinase catalytic domain-containing protein</fullName>
    </recommendedName>
</protein>
<dbReference type="GO" id="GO:0004674">
    <property type="term" value="F:protein serine/threonine kinase activity"/>
    <property type="evidence" value="ECO:0007669"/>
    <property type="project" value="UniProtKB-KW"/>
</dbReference>
<keyword evidence="5" id="KW-0067">ATP-binding</keyword>
<dbReference type="PANTHER" id="PTHR27002:SF839">
    <property type="entry name" value="NON-SPECIFIC SERINE_THREONINE PROTEIN KINASE"/>
    <property type="match status" value="1"/>
</dbReference>
<dbReference type="STRING" id="74649.A0A2P6QE32"/>
<evidence type="ECO:0000256" key="5">
    <source>
        <dbReference type="ARBA" id="ARBA00022840"/>
    </source>
</evidence>
<dbReference type="PANTHER" id="PTHR27002">
    <property type="entry name" value="RECEPTOR-LIKE SERINE/THREONINE-PROTEIN KINASE SD1-8"/>
    <property type="match status" value="1"/>
</dbReference>
<dbReference type="SUPFAM" id="SSF56112">
    <property type="entry name" value="Protein kinase-like (PK-like)"/>
    <property type="match status" value="1"/>
</dbReference>
<keyword evidence="2 7" id="KW-0808">Transferase</keyword>
<sequence length="179" mass="20280">MSPEYAVFGRFSKKSDVFSFGIIMLVIVTGQKNSGSVLEDPSVNLIGRVWELWREGRALDILDSTLKSYVMPRTQVSAHWLRPTKGFRQNYFRAQTVTSYQPNEVMRCIQVVLLCVQEDSKDRPAMSTIVFMLSGEASPPLPMQPTFVYRRDSGVDVDPLFPKGSYSINDLTITTMEAR</sequence>
<keyword evidence="3" id="KW-0547">Nucleotide-binding</keyword>
<evidence type="ECO:0000313" key="7">
    <source>
        <dbReference type="EMBL" id="PRQ32419.1"/>
    </source>
</evidence>
<dbReference type="Pfam" id="PF07714">
    <property type="entry name" value="PK_Tyr_Ser-Thr"/>
    <property type="match status" value="1"/>
</dbReference>
<dbReference type="EMBL" id="PDCK01000043">
    <property type="protein sequence ID" value="PRQ32419.1"/>
    <property type="molecule type" value="Genomic_DNA"/>
</dbReference>
<organism evidence="7 8">
    <name type="scientific">Rosa chinensis</name>
    <name type="common">China rose</name>
    <dbReference type="NCBI Taxonomy" id="74649"/>
    <lineage>
        <taxon>Eukaryota</taxon>
        <taxon>Viridiplantae</taxon>
        <taxon>Streptophyta</taxon>
        <taxon>Embryophyta</taxon>
        <taxon>Tracheophyta</taxon>
        <taxon>Spermatophyta</taxon>
        <taxon>Magnoliopsida</taxon>
        <taxon>eudicotyledons</taxon>
        <taxon>Gunneridae</taxon>
        <taxon>Pentapetalae</taxon>
        <taxon>rosids</taxon>
        <taxon>fabids</taxon>
        <taxon>Rosales</taxon>
        <taxon>Rosaceae</taxon>
        <taxon>Rosoideae</taxon>
        <taxon>Rosoideae incertae sedis</taxon>
        <taxon>Rosa</taxon>
    </lineage>
</organism>
<evidence type="ECO:0000256" key="4">
    <source>
        <dbReference type="ARBA" id="ARBA00022777"/>
    </source>
</evidence>
<dbReference type="AlphaFoldDB" id="A0A2P6QE32"/>
<evidence type="ECO:0000313" key="8">
    <source>
        <dbReference type="Proteomes" id="UP000238479"/>
    </source>
</evidence>
<accession>A0A2P6QE32</accession>
<dbReference type="Proteomes" id="UP000238479">
    <property type="component" value="Chromosome 5"/>
</dbReference>
<evidence type="ECO:0000256" key="2">
    <source>
        <dbReference type="ARBA" id="ARBA00022679"/>
    </source>
</evidence>
<dbReference type="GO" id="GO:0005886">
    <property type="term" value="C:plasma membrane"/>
    <property type="evidence" value="ECO:0007669"/>
    <property type="project" value="TreeGrafter"/>
</dbReference>
<feature type="domain" description="Serine-threonine/tyrosine-protein kinase catalytic" evidence="6">
    <location>
        <begin position="1"/>
        <end position="130"/>
    </location>
</feature>
<dbReference type="InterPro" id="IPR011009">
    <property type="entry name" value="Kinase-like_dom_sf"/>
</dbReference>
<evidence type="ECO:0000259" key="6">
    <source>
        <dbReference type="Pfam" id="PF07714"/>
    </source>
</evidence>
<keyword evidence="8" id="KW-1185">Reference proteome</keyword>